<organism evidence="2 3">
    <name type="scientific">Bradyrhizobium lablabi</name>
    <dbReference type="NCBI Taxonomy" id="722472"/>
    <lineage>
        <taxon>Bacteria</taxon>
        <taxon>Pseudomonadati</taxon>
        <taxon>Pseudomonadota</taxon>
        <taxon>Alphaproteobacteria</taxon>
        <taxon>Hyphomicrobiales</taxon>
        <taxon>Nitrobacteraceae</taxon>
        <taxon>Bradyrhizobium</taxon>
    </lineage>
</organism>
<gene>
    <name evidence="2" type="ORF">SAMN05444159_0348</name>
</gene>
<dbReference type="AlphaFoldDB" id="A0A1M6IGB4"/>
<dbReference type="RefSeq" id="WP_079536351.1">
    <property type="nucleotide sequence ID" value="NZ_LT670844.1"/>
</dbReference>
<proteinExistence type="predicted"/>
<evidence type="ECO:0000313" key="2">
    <source>
        <dbReference type="EMBL" id="SHJ33505.1"/>
    </source>
</evidence>
<feature type="region of interest" description="Disordered" evidence="1">
    <location>
        <begin position="1"/>
        <end position="37"/>
    </location>
</feature>
<name>A0A1M6IGB4_9BRAD</name>
<feature type="compositionally biased region" description="Polar residues" evidence="1">
    <location>
        <begin position="1"/>
        <end position="12"/>
    </location>
</feature>
<evidence type="ECO:0000313" key="3">
    <source>
        <dbReference type="Proteomes" id="UP000189935"/>
    </source>
</evidence>
<protein>
    <submittedName>
        <fullName evidence="2">Uncharacterized protein</fullName>
    </submittedName>
</protein>
<sequence length="88" mass="9443">MGNGNNDVGNKTATRKAGRIGLAGGASEPRIDKSGPLRVERPRICGAMLQQCADSGNFSTPQKFVRLVGCRDPKPKAWVRPRAAPQKQ</sequence>
<accession>A0A1M6IGB4</accession>
<dbReference type="EMBL" id="LT670844">
    <property type="protein sequence ID" value="SHJ33505.1"/>
    <property type="molecule type" value="Genomic_DNA"/>
</dbReference>
<dbReference type="OrthoDB" id="8244011at2"/>
<evidence type="ECO:0000256" key="1">
    <source>
        <dbReference type="SAM" id="MobiDB-lite"/>
    </source>
</evidence>
<dbReference type="Proteomes" id="UP000189935">
    <property type="component" value="Chromosome I"/>
</dbReference>
<reference evidence="2 3" key="1">
    <citation type="submission" date="2016-11" db="EMBL/GenBank/DDBJ databases">
        <authorList>
            <person name="Jaros S."/>
            <person name="Januszkiewicz K."/>
            <person name="Wedrychowicz H."/>
        </authorList>
    </citation>
    <scope>NUCLEOTIDE SEQUENCE [LARGE SCALE GENOMIC DNA]</scope>
    <source>
        <strain evidence="2 3">GAS499</strain>
    </source>
</reference>